<dbReference type="PANTHER" id="PTHR42887:SF2">
    <property type="entry name" value="OS12G0638800 PROTEIN"/>
    <property type="match status" value="1"/>
</dbReference>
<protein>
    <submittedName>
        <fullName evidence="6">NAD(P)/FAD-dependent oxidoreductase</fullName>
    </submittedName>
</protein>
<evidence type="ECO:0000313" key="6">
    <source>
        <dbReference type="EMBL" id="MFD0945819.1"/>
    </source>
</evidence>
<keyword evidence="3" id="KW-0274">FAD</keyword>
<accession>A0ABW3H937</accession>
<reference evidence="7" key="1">
    <citation type="journal article" date="2019" name="Int. J. Syst. Evol. Microbiol.">
        <title>The Global Catalogue of Microorganisms (GCM) 10K type strain sequencing project: providing services to taxonomists for standard genome sequencing and annotation.</title>
        <authorList>
            <consortium name="The Broad Institute Genomics Platform"/>
            <consortium name="The Broad Institute Genome Sequencing Center for Infectious Disease"/>
            <person name="Wu L."/>
            <person name="Ma J."/>
        </authorList>
    </citation>
    <scope>NUCLEOTIDE SEQUENCE [LARGE SCALE GENOMIC DNA]</scope>
    <source>
        <strain evidence="7">CCUG 62982</strain>
    </source>
</reference>
<feature type="domain" description="RsdA/BaiN/AoA(So)-like Rossmann fold-like" evidence="4">
    <location>
        <begin position="13"/>
        <end position="396"/>
    </location>
</feature>
<evidence type="ECO:0000256" key="3">
    <source>
        <dbReference type="ARBA" id="ARBA00022827"/>
    </source>
</evidence>
<dbReference type="PANTHER" id="PTHR42887">
    <property type="entry name" value="OS12G0638800 PROTEIN"/>
    <property type="match status" value="1"/>
</dbReference>
<dbReference type="Pfam" id="PF22780">
    <property type="entry name" value="HI0933_like_1st"/>
    <property type="match status" value="1"/>
</dbReference>
<dbReference type="Pfam" id="PF03486">
    <property type="entry name" value="HI0933_like"/>
    <property type="match status" value="1"/>
</dbReference>
<dbReference type="EMBL" id="JBHTJG010000002">
    <property type="protein sequence ID" value="MFD0945819.1"/>
    <property type="molecule type" value="Genomic_DNA"/>
</dbReference>
<dbReference type="PRINTS" id="PR00411">
    <property type="entry name" value="PNDRDTASEI"/>
</dbReference>
<evidence type="ECO:0000256" key="2">
    <source>
        <dbReference type="ARBA" id="ARBA00022630"/>
    </source>
</evidence>
<name>A0ABW3H937_9SPHN</name>
<dbReference type="InterPro" id="IPR023166">
    <property type="entry name" value="BaiN-like_dom_sf"/>
</dbReference>
<comment type="caution">
    <text evidence="6">The sequence shown here is derived from an EMBL/GenBank/DDBJ whole genome shotgun (WGS) entry which is preliminary data.</text>
</comment>
<dbReference type="NCBIfam" id="TIGR00275">
    <property type="entry name" value="aminoacetone oxidase family FAD-binding enzyme"/>
    <property type="match status" value="1"/>
</dbReference>
<dbReference type="InterPro" id="IPR004792">
    <property type="entry name" value="BaiN-like"/>
</dbReference>
<evidence type="ECO:0000259" key="4">
    <source>
        <dbReference type="Pfam" id="PF03486"/>
    </source>
</evidence>
<dbReference type="Gene3D" id="2.40.30.10">
    <property type="entry name" value="Translation factors"/>
    <property type="match status" value="1"/>
</dbReference>
<evidence type="ECO:0000256" key="1">
    <source>
        <dbReference type="ARBA" id="ARBA00001974"/>
    </source>
</evidence>
<dbReference type="Gene3D" id="1.10.8.260">
    <property type="entry name" value="HI0933 insert domain-like"/>
    <property type="match status" value="1"/>
</dbReference>
<dbReference type="RefSeq" id="WP_264943379.1">
    <property type="nucleotide sequence ID" value="NZ_JAPDRA010000002.1"/>
</dbReference>
<comment type="cofactor">
    <cofactor evidence="1">
        <name>FAD</name>
        <dbReference type="ChEBI" id="CHEBI:57692"/>
    </cofactor>
</comment>
<keyword evidence="7" id="KW-1185">Reference proteome</keyword>
<dbReference type="SUPFAM" id="SSF51905">
    <property type="entry name" value="FAD/NAD(P)-binding domain"/>
    <property type="match status" value="1"/>
</dbReference>
<gene>
    <name evidence="6" type="ORF">ACFQ1E_05665</name>
</gene>
<dbReference type="Gene3D" id="3.50.50.60">
    <property type="entry name" value="FAD/NAD(P)-binding domain"/>
    <property type="match status" value="1"/>
</dbReference>
<evidence type="ECO:0000259" key="5">
    <source>
        <dbReference type="Pfam" id="PF22780"/>
    </source>
</evidence>
<dbReference type="Proteomes" id="UP001596977">
    <property type="component" value="Unassembled WGS sequence"/>
</dbReference>
<keyword evidence="2" id="KW-0285">Flavoprotein</keyword>
<dbReference type="SUPFAM" id="SSF160996">
    <property type="entry name" value="HI0933 insert domain-like"/>
    <property type="match status" value="1"/>
</dbReference>
<feature type="domain" description="RsdA/BaiN/AoA(So)-like insert" evidence="5">
    <location>
        <begin position="196"/>
        <end position="343"/>
    </location>
</feature>
<proteinExistence type="predicted"/>
<evidence type="ECO:0000313" key="7">
    <source>
        <dbReference type="Proteomes" id="UP001596977"/>
    </source>
</evidence>
<dbReference type="InterPro" id="IPR055178">
    <property type="entry name" value="RsdA/BaiN/AoA(So)-like_dom"/>
</dbReference>
<sequence length="398" mass="41878">MPQDAPAEPETHDAIVLGAGAAGMFCAAMAGQRGRRVLLIDHAGAPGRKILISGGGRCNFTNLGTAPDRFLSANRHFAKSALSRFGPQDFLALVDRHGIAWHEKTLGQLFCDGSAKQIVAMLMDECDRGGVEIALGQPIAAVEHADGMFRVTAGSRTARAPALVIATGGPSIPKLGATGFAYDLARRFGLKVVEPRPALVPLTLGPDEALFRELSGVSAPVVARCGKAAFAEAALFTHRGLSGPAILQVSSYWRHGEAIAVDFLPGAAPGWLTEAKRAQPRATLRSLLARTLPDRLAEALAERLALNGELANLRDGALAEAERRLTGWRFTPSGSEGFAKAEVTVGGISTAELSSQTMEARRVPGLFAIGEAVDVTGWLGGYNFQWAWASGWAAAQAL</sequence>
<dbReference type="InterPro" id="IPR036188">
    <property type="entry name" value="FAD/NAD-bd_sf"/>
</dbReference>
<dbReference type="InterPro" id="IPR057661">
    <property type="entry name" value="RsdA/BaiN/AoA(So)_Rossmann"/>
</dbReference>
<dbReference type="PRINTS" id="PR00368">
    <property type="entry name" value="FADPNR"/>
</dbReference>
<organism evidence="6 7">
    <name type="scientific">Sphingomonas canadensis</name>
    <dbReference type="NCBI Taxonomy" id="1219257"/>
    <lineage>
        <taxon>Bacteria</taxon>
        <taxon>Pseudomonadati</taxon>
        <taxon>Pseudomonadota</taxon>
        <taxon>Alphaproteobacteria</taxon>
        <taxon>Sphingomonadales</taxon>
        <taxon>Sphingomonadaceae</taxon>
        <taxon>Sphingomonas</taxon>
    </lineage>
</organism>